<dbReference type="CDD" id="cd02966">
    <property type="entry name" value="TlpA_like_family"/>
    <property type="match status" value="1"/>
</dbReference>
<dbReference type="GO" id="GO:0016209">
    <property type="term" value="F:antioxidant activity"/>
    <property type="evidence" value="ECO:0007669"/>
    <property type="project" value="InterPro"/>
</dbReference>
<gene>
    <name evidence="7" type="ORF">I2I01_21750</name>
</gene>
<keyword evidence="4" id="KW-0676">Redox-active center</keyword>
<dbReference type="InterPro" id="IPR013766">
    <property type="entry name" value="Thioredoxin_domain"/>
</dbReference>
<evidence type="ECO:0000259" key="6">
    <source>
        <dbReference type="PROSITE" id="PS51352"/>
    </source>
</evidence>
<proteinExistence type="predicted"/>
<protein>
    <submittedName>
        <fullName evidence="7">TlpA family protein disulfide reductase</fullName>
    </submittedName>
</protein>
<evidence type="ECO:0000256" key="4">
    <source>
        <dbReference type="ARBA" id="ARBA00023284"/>
    </source>
</evidence>
<dbReference type="GO" id="GO:0030313">
    <property type="term" value="C:cell envelope"/>
    <property type="evidence" value="ECO:0007669"/>
    <property type="project" value="UniProtKB-SubCell"/>
</dbReference>
<accession>A0A931FKT9</accession>
<evidence type="ECO:0000256" key="5">
    <source>
        <dbReference type="SAM" id="SignalP"/>
    </source>
</evidence>
<name>A0A931FKT9_9BACT</name>
<dbReference type="InterPro" id="IPR000866">
    <property type="entry name" value="AhpC/TSA"/>
</dbReference>
<organism evidence="7 8">
    <name type="scientific">Hymenobacter properus</name>
    <dbReference type="NCBI Taxonomy" id="2791026"/>
    <lineage>
        <taxon>Bacteria</taxon>
        <taxon>Pseudomonadati</taxon>
        <taxon>Bacteroidota</taxon>
        <taxon>Cytophagia</taxon>
        <taxon>Cytophagales</taxon>
        <taxon>Hymenobacteraceae</taxon>
        <taxon>Hymenobacter</taxon>
    </lineage>
</organism>
<keyword evidence="3" id="KW-1015">Disulfide bond</keyword>
<feature type="signal peptide" evidence="5">
    <location>
        <begin position="1"/>
        <end position="18"/>
    </location>
</feature>
<evidence type="ECO:0000256" key="3">
    <source>
        <dbReference type="ARBA" id="ARBA00023157"/>
    </source>
</evidence>
<dbReference type="EMBL" id="JADQDP010000007">
    <property type="protein sequence ID" value="MBF9144282.1"/>
    <property type="molecule type" value="Genomic_DNA"/>
</dbReference>
<dbReference type="Gene3D" id="3.40.30.10">
    <property type="entry name" value="Glutaredoxin"/>
    <property type="match status" value="1"/>
</dbReference>
<feature type="chain" id="PRO_5036720456" evidence="5">
    <location>
        <begin position="19"/>
        <end position="475"/>
    </location>
</feature>
<dbReference type="GO" id="GO:0016491">
    <property type="term" value="F:oxidoreductase activity"/>
    <property type="evidence" value="ECO:0007669"/>
    <property type="project" value="InterPro"/>
</dbReference>
<keyword evidence="5" id="KW-0732">Signal</keyword>
<evidence type="ECO:0000313" key="8">
    <source>
        <dbReference type="Proteomes" id="UP000645610"/>
    </source>
</evidence>
<sequence length="475" mass="52513">MLLSLPALLLSAALRVPAPIPPTTATLSGHLDHAPAGDTVRLAYGSHQGGQRLRAVLSPTGDFRVTVPDLKTGTPVDFYYARQHASLYLRPGDDVRMTLDFPKFDESLQFSGDGADANNYLARSLWRFEFGPGSAAARPQPTTTAAQMRQQANDFRQARRDFLASYAKAHPLPADFQRSERLDIDLGWAISLLEYPGTYRYLAKQEPVLPTTYFDFLQQLPLKQFDQYLGERGGKGNTAVMRFLTSYANRLNPSGVLSADPAEAPRHYALARADFGANPASIDRAMSQFYLWKLDSNLDGVVAAYPTFRAHNRDSTAARTLRTLLGRQLAVREAQPAPAFTLLDNTGRKVSLQDLRGKLVYLDFWGTWCAPCMKEMPASIELKKKFEGRDVAFVFISVGDKEEKWQKVLAAEHLTSPNSVHLRSPAGDDVASRYQVSGYPTYWLIGRDGRIITRTAPRPSDGDATVAALNAALAK</sequence>
<feature type="domain" description="Thioredoxin" evidence="6">
    <location>
        <begin position="331"/>
        <end position="474"/>
    </location>
</feature>
<reference evidence="7 8" key="1">
    <citation type="submission" date="2020-11" db="EMBL/GenBank/DDBJ databases">
        <authorList>
            <person name="Kim M.K."/>
        </authorList>
    </citation>
    <scope>NUCLEOTIDE SEQUENCE [LARGE SCALE GENOMIC DNA]</scope>
    <source>
        <strain evidence="7 8">BT439</strain>
    </source>
</reference>
<comment type="caution">
    <text evidence="7">The sequence shown here is derived from an EMBL/GenBank/DDBJ whole genome shotgun (WGS) entry which is preliminary data.</text>
</comment>
<dbReference type="PROSITE" id="PS51352">
    <property type="entry name" value="THIOREDOXIN_2"/>
    <property type="match status" value="1"/>
</dbReference>
<dbReference type="AlphaFoldDB" id="A0A931FKT9"/>
<dbReference type="GO" id="GO:0017004">
    <property type="term" value="P:cytochrome complex assembly"/>
    <property type="evidence" value="ECO:0007669"/>
    <property type="project" value="UniProtKB-KW"/>
</dbReference>
<dbReference type="PANTHER" id="PTHR42852:SF6">
    <property type="entry name" value="THIOL:DISULFIDE INTERCHANGE PROTEIN DSBE"/>
    <property type="match status" value="1"/>
</dbReference>
<dbReference type="SUPFAM" id="SSF52833">
    <property type="entry name" value="Thioredoxin-like"/>
    <property type="match status" value="1"/>
</dbReference>
<evidence type="ECO:0000256" key="1">
    <source>
        <dbReference type="ARBA" id="ARBA00004196"/>
    </source>
</evidence>
<dbReference type="Proteomes" id="UP000645610">
    <property type="component" value="Unassembled WGS sequence"/>
</dbReference>
<dbReference type="InterPro" id="IPR036249">
    <property type="entry name" value="Thioredoxin-like_sf"/>
</dbReference>
<keyword evidence="8" id="KW-1185">Reference proteome</keyword>
<evidence type="ECO:0000256" key="2">
    <source>
        <dbReference type="ARBA" id="ARBA00022748"/>
    </source>
</evidence>
<dbReference type="Pfam" id="PF00578">
    <property type="entry name" value="AhpC-TSA"/>
    <property type="match status" value="1"/>
</dbReference>
<dbReference type="PANTHER" id="PTHR42852">
    <property type="entry name" value="THIOL:DISULFIDE INTERCHANGE PROTEIN DSBE"/>
    <property type="match status" value="1"/>
</dbReference>
<dbReference type="RefSeq" id="WP_196288633.1">
    <property type="nucleotide sequence ID" value="NZ_JADQDP010000007.1"/>
</dbReference>
<dbReference type="InterPro" id="IPR050553">
    <property type="entry name" value="Thioredoxin_ResA/DsbE_sf"/>
</dbReference>
<keyword evidence="2" id="KW-0201">Cytochrome c-type biogenesis</keyword>
<comment type="subcellular location">
    <subcellularLocation>
        <location evidence="1">Cell envelope</location>
    </subcellularLocation>
</comment>
<evidence type="ECO:0000313" key="7">
    <source>
        <dbReference type="EMBL" id="MBF9144282.1"/>
    </source>
</evidence>